<reference evidence="1 2" key="1">
    <citation type="submission" date="2015-03" db="EMBL/GenBank/DDBJ databases">
        <authorList>
            <person name="Murphy D."/>
        </authorList>
    </citation>
    <scope>NUCLEOTIDE SEQUENCE [LARGE SCALE GENOMIC DNA]</scope>
    <source>
        <strain evidence="1 2">OL-4</strain>
    </source>
</reference>
<dbReference type="GO" id="GO:0006635">
    <property type="term" value="P:fatty acid beta-oxidation"/>
    <property type="evidence" value="ECO:0007669"/>
    <property type="project" value="TreeGrafter"/>
</dbReference>
<keyword evidence="2" id="KW-1185">Reference proteome</keyword>
<dbReference type="PANTHER" id="PTHR11941:SF75">
    <property type="entry name" value="ENOYL-COA HYDRATASE_ISOMERASE FAMILY PROTEIN"/>
    <property type="match status" value="1"/>
</dbReference>
<dbReference type="GO" id="GO:0004165">
    <property type="term" value="F:delta(3)-delta(2)-enoyl-CoA isomerase activity"/>
    <property type="evidence" value="ECO:0007669"/>
    <property type="project" value="TreeGrafter"/>
</dbReference>
<dbReference type="Pfam" id="PF00378">
    <property type="entry name" value="ECH_1"/>
    <property type="match status" value="1"/>
</dbReference>
<dbReference type="OrthoDB" id="9777977at2"/>
<dbReference type="AlphaFoldDB" id="A0A0E3W2E3"/>
<dbReference type="STRING" id="690567.23"/>
<dbReference type="CDD" id="cd06558">
    <property type="entry name" value="crotonase-like"/>
    <property type="match status" value="1"/>
</dbReference>
<name>A0A0E3W2E3_9FIRM</name>
<dbReference type="Gene3D" id="3.90.226.10">
    <property type="entry name" value="2-enoyl-CoA Hydratase, Chain A, domain 1"/>
    <property type="match status" value="1"/>
</dbReference>
<evidence type="ECO:0000313" key="1">
    <source>
        <dbReference type="EMBL" id="CFW96061.1"/>
    </source>
</evidence>
<dbReference type="PANTHER" id="PTHR11941">
    <property type="entry name" value="ENOYL-COA HYDRATASE-RELATED"/>
    <property type="match status" value="1"/>
</dbReference>
<proteinExistence type="predicted"/>
<sequence>MAIIEWKKEGTVAIMTMNNGENRHNPEWAETMLATYEEIIADQEVKALVLTSSDPKNFCLGVDIEWIMKAMSDEEFPEISRWLYRENDVFAALLMSPVPTIAAITGHAFGNGAMLAGACDFRFMRADRGYMCLPEIDLGIQFAPSMIEWMKRIMPYHLFTRMQLSGEKVKATELEKHHVIIKACDDAEKTVAEAVAFARQFNKSRTTMAEMKRRTYKHIIDKMMHEDPAYFAYRPEAAEEGRTPIFMFTPLT</sequence>
<evidence type="ECO:0000313" key="2">
    <source>
        <dbReference type="Proteomes" id="UP000045545"/>
    </source>
</evidence>
<protein>
    <submittedName>
        <fullName evidence="1">Crotonase superfamily</fullName>
    </submittedName>
</protein>
<dbReference type="EMBL" id="CGIH01000001">
    <property type="protein sequence ID" value="CFW96061.1"/>
    <property type="molecule type" value="Genomic_DNA"/>
</dbReference>
<organism evidence="1 2">
    <name type="scientific">Syntrophomonas zehnderi OL-4</name>
    <dbReference type="NCBI Taxonomy" id="690567"/>
    <lineage>
        <taxon>Bacteria</taxon>
        <taxon>Bacillati</taxon>
        <taxon>Bacillota</taxon>
        <taxon>Clostridia</taxon>
        <taxon>Eubacteriales</taxon>
        <taxon>Syntrophomonadaceae</taxon>
        <taxon>Syntrophomonas</taxon>
    </lineage>
</organism>
<accession>A0A0E3W2E3</accession>
<gene>
    <name evidence="1" type="ORF">23</name>
</gene>
<dbReference type="SUPFAM" id="SSF52096">
    <property type="entry name" value="ClpP/crotonase"/>
    <property type="match status" value="1"/>
</dbReference>
<dbReference type="RefSeq" id="WP_076982577.1">
    <property type="nucleotide sequence ID" value="NZ_CGIH01000001.1"/>
</dbReference>
<dbReference type="InterPro" id="IPR001753">
    <property type="entry name" value="Enoyl-CoA_hydra/iso"/>
</dbReference>
<dbReference type="InterPro" id="IPR029045">
    <property type="entry name" value="ClpP/crotonase-like_dom_sf"/>
</dbReference>
<dbReference type="Proteomes" id="UP000045545">
    <property type="component" value="Unassembled WGS sequence"/>
</dbReference>